<feature type="domain" description="Xylose isomerase-like TIM barrel" evidence="2">
    <location>
        <begin position="59"/>
        <end position="301"/>
    </location>
</feature>
<dbReference type="InterPro" id="IPR050312">
    <property type="entry name" value="IolE/XylAMocC-like"/>
</dbReference>
<dbReference type="AlphaFoldDB" id="A0A6M0CJE1"/>
<feature type="signal peptide" evidence="1">
    <location>
        <begin position="1"/>
        <end position="27"/>
    </location>
</feature>
<keyword evidence="4" id="KW-1185">Reference proteome</keyword>
<dbReference type="Proteomes" id="UP000474296">
    <property type="component" value="Unassembled WGS sequence"/>
</dbReference>
<gene>
    <name evidence="3" type="ORF">GWK10_02725</name>
</gene>
<dbReference type="InterPro" id="IPR013022">
    <property type="entry name" value="Xyl_isomerase-like_TIM-brl"/>
</dbReference>
<dbReference type="EMBL" id="JAABOQ010000001">
    <property type="protein sequence ID" value="NER16104.1"/>
    <property type="molecule type" value="Genomic_DNA"/>
</dbReference>
<feature type="chain" id="PRO_5026950375" evidence="1">
    <location>
        <begin position="28"/>
        <end position="322"/>
    </location>
</feature>
<dbReference type="PANTHER" id="PTHR12110:SF41">
    <property type="entry name" value="INOSOSE DEHYDRATASE"/>
    <property type="match status" value="1"/>
</dbReference>
<evidence type="ECO:0000259" key="2">
    <source>
        <dbReference type="Pfam" id="PF01261"/>
    </source>
</evidence>
<dbReference type="Pfam" id="PF01261">
    <property type="entry name" value="AP_endonuc_2"/>
    <property type="match status" value="1"/>
</dbReference>
<evidence type="ECO:0000256" key="1">
    <source>
        <dbReference type="SAM" id="SignalP"/>
    </source>
</evidence>
<name>A0A6M0CJE1_9FLAO</name>
<dbReference type="PANTHER" id="PTHR12110">
    <property type="entry name" value="HYDROXYPYRUVATE ISOMERASE"/>
    <property type="match status" value="1"/>
</dbReference>
<sequence>MNRRQALKKTALATGTLALIPSLNAMKQFLPMTNTSINFGIQLFTIPAMVEKDLRGTLKLLSEIGYKEIEFFGPYPFSADSAKKGFEQMKSMLGLEQHAFYGHDTKAVKSMLDEFTLTTPSVHVNIDSLRSNMNELLDGLAPLETKYVVLPILMEGRSSLDDYKKRVEEFNAFGDQMKPYGIQFVYHNHGYEHTLMDDKIPLEYLIENTNEDTVKFELDIFWMAAAGADPIAYLKKYPGRFKMLHIKDAASTYRFSGDGGTQDQWMAGFPKMADPGDGIFDIKSIIKQAIKSGVDHFYLERDLTPTPTETLQNSFKNLKEMI</sequence>
<evidence type="ECO:0000313" key="4">
    <source>
        <dbReference type="Proteomes" id="UP000474296"/>
    </source>
</evidence>
<proteinExistence type="predicted"/>
<comment type="caution">
    <text evidence="3">The sequence shown here is derived from an EMBL/GenBank/DDBJ whole genome shotgun (WGS) entry which is preliminary data.</text>
</comment>
<dbReference type="Gene3D" id="3.20.20.150">
    <property type="entry name" value="Divalent-metal-dependent TIM barrel enzymes"/>
    <property type="match status" value="1"/>
</dbReference>
<dbReference type="RefSeq" id="WP_164029356.1">
    <property type="nucleotide sequence ID" value="NZ_JAABOQ010000001.1"/>
</dbReference>
<protein>
    <submittedName>
        <fullName evidence="3">TIM barrel protein</fullName>
    </submittedName>
</protein>
<dbReference type="SUPFAM" id="SSF51658">
    <property type="entry name" value="Xylose isomerase-like"/>
    <property type="match status" value="1"/>
</dbReference>
<keyword evidence="1" id="KW-0732">Signal</keyword>
<dbReference type="InterPro" id="IPR036237">
    <property type="entry name" value="Xyl_isomerase-like_sf"/>
</dbReference>
<evidence type="ECO:0000313" key="3">
    <source>
        <dbReference type="EMBL" id="NER16104.1"/>
    </source>
</evidence>
<reference evidence="3 4" key="1">
    <citation type="submission" date="2020-01" db="EMBL/GenBank/DDBJ databases">
        <title>Spongiivirga citrea KCTC 32990T.</title>
        <authorList>
            <person name="Wang G."/>
        </authorList>
    </citation>
    <scope>NUCLEOTIDE SEQUENCE [LARGE SCALE GENOMIC DNA]</scope>
    <source>
        <strain evidence="3 4">KCTC 32990</strain>
    </source>
</reference>
<accession>A0A6M0CJE1</accession>
<organism evidence="3 4">
    <name type="scientific">Spongiivirga citrea</name>
    <dbReference type="NCBI Taxonomy" id="1481457"/>
    <lineage>
        <taxon>Bacteria</taxon>
        <taxon>Pseudomonadati</taxon>
        <taxon>Bacteroidota</taxon>
        <taxon>Flavobacteriia</taxon>
        <taxon>Flavobacteriales</taxon>
        <taxon>Flavobacteriaceae</taxon>
        <taxon>Spongiivirga</taxon>
    </lineage>
</organism>